<dbReference type="AlphaFoldDB" id="A0A1X0RZU1"/>
<gene>
    <name evidence="2" type="ORF">BCV71DRAFT_264794</name>
</gene>
<feature type="domain" description="Transcription activator GCR1-like" evidence="1">
    <location>
        <begin position="93"/>
        <end position="132"/>
    </location>
</feature>
<evidence type="ECO:0000259" key="1">
    <source>
        <dbReference type="Pfam" id="PF12550"/>
    </source>
</evidence>
<evidence type="ECO:0000313" key="2">
    <source>
        <dbReference type="EMBL" id="ORE17408.1"/>
    </source>
</evidence>
<dbReference type="Proteomes" id="UP000242381">
    <property type="component" value="Unassembled WGS sequence"/>
</dbReference>
<organism evidence="2 3">
    <name type="scientific">Rhizopus microsporus</name>
    <dbReference type="NCBI Taxonomy" id="58291"/>
    <lineage>
        <taxon>Eukaryota</taxon>
        <taxon>Fungi</taxon>
        <taxon>Fungi incertae sedis</taxon>
        <taxon>Mucoromycota</taxon>
        <taxon>Mucoromycotina</taxon>
        <taxon>Mucoromycetes</taxon>
        <taxon>Mucorales</taxon>
        <taxon>Mucorineae</taxon>
        <taxon>Rhizopodaceae</taxon>
        <taxon>Rhizopus</taxon>
    </lineage>
</organism>
<dbReference type="Pfam" id="PF12550">
    <property type="entry name" value="GCR1_C"/>
    <property type="match status" value="1"/>
</dbReference>
<protein>
    <recommendedName>
        <fullName evidence="1">Transcription activator GCR1-like domain-containing protein</fullName>
    </recommendedName>
</protein>
<dbReference type="InterPro" id="IPR022210">
    <property type="entry name" value="TF_GCR1-like"/>
</dbReference>
<reference evidence="2 3" key="1">
    <citation type="journal article" date="2016" name="Proc. Natl. Acad. Sci. U.S.A.">
        <title>Lipid metabolic changes in an early divergent fungus govern the establishment of a mutualistic symbiosis with endobacteria.</title>
        <authorList>
            <person name="Lastovetsky O.A."/>
            <person name="Gaspar M.L."/>
            <person name="Mondo S.J."/>
            <person name="LaButti K.M."/>
            <person name="Sandor L."/>
            <person name="Grigoriev I.V."/>
            <person name="Henry S.A."/>
            <person name="Pawlowska T.E."/>
        </authorList>
    </citation>
    <scope>NUCLEOTIDE SEQUENCE [LARGE SCALE GENOMIC DNA]</scope>
    <source>
        <strain evidence="2 3">ATCC 11559</strain>
    </source>
</reference>
<accession>A0A1X0RZU1</accession>
<sequence length="133" mass="15037">MRRIILQDAQSRILTFEANLLSTVQAAQAPADTQVRRAIPLVNDHFLISNNSHGPTEATVGIKDDTLGLRQDMQMLKQACSLFANGTSHLHQYQLDRNISTVVDLWREWSEGLRTDSPSVMKLDSQFEATWRS</sequence>
<evidence type="ECO:0000313" key="3">
    <source>
        <dbReference type="Proteomes" id="UP000242381"/>
    </source>
</evidence>
<name>A0A1X0RZU1_RHIZD</name>
<proteinExistence type="predicted"/>
<dbReference type="EMBL" id="KV921356">
    <property type="protein sequence ID" value="ORE17408.1"/>
    <property type="molecule type" value="Genomic_DNA"/>
</dbReference>
<dbReference type="VEuPathDB" id="FungiDB:BCV72DRAFT_246253"/>